<organism evidence="1 2">
    <name type="scientific">Salix koriyanagi</name>
    <dbReference type="NCBI Taxonomy" id="2511006"/>
    <lineage>
        <taxon>Eukaryota</taxon>
        <taxon>Viridiplantae</taxon>
        <taxon>Streptophyta</taxon>
        <taxon>Embryophyta</taxon>
        <taxon>Tracheophyta</taxon>
        <taxon>Spermatophyta</taxon>
        <taxon>Magnoliopsida</taxon>
        <taxon>eudicotyledons</taxon>
        <taxon>Gunneridae</taxon>
        <taxon>Pentapetalae</taxon>
        <taxon>rosids</taxon>
        <taxon>fabids</taxon>
        <taxon>Malpighiales</taxon>
        <taxon>Salicaceae</taxon>
        <taxon>Saliceae</taxon>
        <taxon>Salix</taxon>
    </lineage>
</organism>
<evidence type="ECO:0000313" key="2">
    <source>
        <dbReference type="Proteomes" id="UP001151752"/>
    </source>
</evidence>
<keyword evidence="2" id="KW-1185">Reference proteome</keyword>
<reference evidence="1" key="2">
    <citation type="journal article" date="2023" name="Int. J. Mol. Sci.">
        <title>De Novo Assembly and Annotation of 11 Diverse Shrub Willow (Salix) Genomes Reveals Novel Gene Organization in Sex-Linked Regions.</title>
        <authorList>
            <person name="Hyden B."/>
            <person name="Feng K."/>
            <person name="Yates T.B."/>
            <person name="Jawdy S."/>
            <person name="Cereghino C."/>
            <person name="Smart L.B."/>
            <person name="Muchero W."/>
        </authorList>
    </citation>
    <scope>NUCLEOTIDE SEQUENCE</scope>
    <source>
        <tissue evidence="1">Shoot tip</tissue>
    </source>
</reference>
<reference evidence="1" key="1">
    <citation type="submission" date="2022-11" db="EMBL/GenBank/DDBJ databases">
        <authorList>
            <person name="Hyden B.L."/>
            <person name="Feng K."/>
            <person name="Yates T."/>
            <person name="Jawdy S."/>
            <person name="Smart L.B."/>
            <person name="Muchero W."/>
        </authorList>
    </citation>
    <scope>NUCLEOTIDE SEQUENCE</scope>
    <source>
        <tissue evidence="1">Shoot tip</tissue>
    </source>
</reference>
<protein>
    <submittedName>
        <fullName evidence="1">Uncharacterized protein</fullName>
    </submittedName>
</protein>
<gene>
    <name evidence="1" type="ORF">OIU74_010280</name>
</gene>
<accession>A0A9Q0TC83</accession>
<proteinExistence type="predicted"/>
<dbReference type="AlphaFoldDB" id="A0A9Q0TC83"/>
<dbReference type="Proteomes" id="UP001151752">
    <property type="component" value="Chromosome 2"/>
</dbReference>
<sequence>MGLRIRAVNSKMAVYPSRSLILLSSKSPIYEGKPPVSKKHSPLQHIMNSTHGIKISLINRSIQAAIVRQRGVRKTIKSKLQYAIYKTGITSKSYMGYNLYLF</sequence>
<name>A0A9Q0TC83_9ROSI</name>
<dbReference type="EMBL" id="JAPFFM010000015">
    <property type="protein sequence ID" value="KAJ6709144.1"/>
    <property type="molecule type" value="Genomic_DNA"/>
</dbReference>
<comment type="caution">
    <text evidence="1">The sequence shown here is derived from an EMBL/GenBank/DDBJ whole genome shotgun (WGS) entry which is preliminary data.</text>
</comment>
<evidence type="ECO:0000313" key="1">
    <source>
        <dbReference type="EMBL" id="KAJ6709144.1"/>
    </source>
</evidence>